<dbReference type="EMBL" id="LR797271">
    <property type="protein sequence ID" value="CAB4198231.1"/>
    <property type="molecule type" value="Genomic_DNA"/>
</dbReference>
<accession>A0A6J5RXB7</accession>
<sequence>MNTDKENYEAAIRARDAAKYMLDLKRCISCDNLDQETKVCRLNGAVPEEFLHSPSECTDYFIIVPF</sequence>
<proteinExistence type="predicted"/>
<evidence type="ECO:0000313" key="1">
    <source>
        <dbReference type="EMBL" id="CAB4198231.1"/>
    </source>
</evidence>
<gene>
    <name evidence="1" type="ORF">UFOVP1309_62</name>
</gene>
<name>A0A6J5RXB7_9CAUD</name>
<reference evidence="1" key="1">
    <citation type="submission" date="2020-05" db="EMBL/GenBank/DDBJ databases">
        <authorList>
            <person name="Chiriac C."/>
            <person name="Salcher M."/>
            <person name="Ghai R."/>
            <person name="Kavagutti S V."/>
        </authorList>
    </citation>
    <scope>NUCLEOTIDE SEQUENCE</scope>
</reference>
<protein>
    <submittedName>
        <fullName evidence="1">Uncharacterized protein</fullName>
    </submittedName>
</protein>
<organism evidence="1">
    <name type="scientific">uncultured Caudovirales phage</name>
    <dbReference type="NCBI Taxonomy" id="2100421"/>
    <lineage>
        <taxon>Viruses</taxon>
        <taxon>Duplodnaviria</taxon>
        <taxon>Heunggongvirae</taxon>
        <taxon>Uroviricota</taxon>
        <taxon>Caudoviricetes</taxon>
        <taxon>Peduoviridae</taxon>
        <taxon>Maltschvirus</taxon>
        <taxon>Maltschvirus maltsch</taxon>
    </lineage>
</organism>